<sequence length="241" mass="26216">MSLPPPPPELAELPAPVPLDKPEALPWWTARHAALRAQAQAMRAAGQAPQLVFLGDSITHGWDDVGQPVWQARYAARPALAMGCWGDRTEHLLWRLQHGALDNLAPRLLVLLIGTNDSGDLQAPPARTAAGVWRLLDELQRRLPASRVLLLALLPREHAPEAPLRQLNEAVNTRLRALADGQRVHFLDVGAALTDAADWLDPALLPDQLHLSEAGYHRLADAIDPTLDRLLAAAPLDASCP</sequence>
<comment type="caution">
    <text evidence="2">The sequence shown here is derived from an EMBL/GenBank/DDBJ whole genome shotgun (WGS) entry which is preliminary data.</text>
</comment>
<reference evidence="2 3" key="1">
    <citation type="submission" date="2021-04" db="EMBL/GenBank/DDBJ databases">
        <title>The genome sequence of Ideonella sp. 3Y2.</title>
        <authorList>
            <person name="Liu Y."/>
        </authorList>
    </citation>
    <scope>NUCLEOTIDE SEQUENCE [LARGE SCALE GENOMIC DNA]</scope>
    <source>
        <strain evidence="2 3">3Y2</strain>
    </source>
</reference>
<dbReference type="RefSeq" id="WP_210851023.1">
    <property type="nucleotide sequence ID" value="NZ_JAGQDD010000001.1"/>
</dbReference>
<dbReference type="PANTHER" id="PTHR30383:SF29">
    <property type="entry name" value="SGNH HYDROLASE-TYPE ESTERASE DOMAIN-CONTAINING PROTEIN"/>
    <property type="match status" value="1"/>
</dbReference>
<name>A0A941BC97_9BURK</name>
<feature type="domain" description="SGNH hydrolase-type esterase" evidence="1">
    <location>
        <begin position="53"/>
        <end position="217"/>
    </location>
</feature>
<dbReference type="Pfam" id="PF13472">
    <property type="entry name" value="Lipase_GDSL_2"/>
    <property type="match status" value="1"/>
</dbReference>
<dbReference type="SUPFAM" id="SSF52266">
    <property type="entry name" value="SGNH hydrolase"/>
    <property type="match status" value="1"/>
</dbReference>
<dbReference type="InterPro" id="IPR036514">
    <property type="entry name" value="SGNH_hydro_sf"/>
</dbReference>
<organism evidence="2 3">
    <name type="scientific">Ideonella alba</name>
    <dbReference type="NCBI Taxonomy" id="2824118"/>
    <lineage>
        <taxon>Bacteria</taxon>
        <taxon>Pseudomonadati</taxon>
        <taxon>Pseudomonadota</taxon>
        <taxon>Betaproteobacteria</taxon>
        <taxon>Burkholderiales</taxon>
        <taxon>Sphaerotilaceae</taxon>
        <taxon>Ideonella</taxon>
    </lineage>
</organism>
<dbReference type="GO" id="GO:0016788">
    <property type="term" value="F:hydrolase activity, acting on ester bonds"/>
    <property type="evidence" value="ECO:0007669"/>
    <property type="project" value="UniProtKB-ARBA"/>
</dbReference>
<evidence type="ECO:0000313" key="3">
    <source>
        <dbReference type="Proteomes" id="UP000676246"/>
    </source>
</evidence>
<dbReference type="InterPro" id="IPR013830">
    <property type="entry name" value="SGNH_hydro"/>
</dbReference>
<proteinExistence type="predicted"/>
<dbReference type="Proteomes" id="UP000676246">
    <property type="component" value="Unassembled WGS sequence"/>
</dbReference>
<dbReference type="AlphaFoldDB" id="A0A941BC97"/>
<protein>
    <submittedName>
        <fullName evidence="2">Acetylglucosamine-6-sulfatase</fullName>
    </submittedName>
</protein>
<evidence type="ECO:0000259" key="1">
    <source>
        <dbReference type="Pfam" id="PF13472"/>
    </source>
</evidence>
<dbReference type="Gene3D" id="3.40.50.1110">
    <property type="entry name" value="SGNH hydrolase"/>
    <property type="match status" value="1"/>
</dbReference>
<evidence type="ECO:0000313" key="2">
    <source>
        <dbReference type="EMBL" id="MBQ0928906.1"/>
    </source>
</evidence>
<dbReference type="EMBL" id="JAGQDD010000001">
    <property type="protein sequence ID" value="MBQ0928906.1"/>
    <property type="molecule type" value="Genomic_DNA"/>
</dbReference>
<keyword evidence="3" id="KW-1185">Reference proteome</keyword>
<dbReference type="PANTHER" id="PTHR30383">
    <property type="entry name" value="THIOESTERASE 1/PROTEASE 1/LYSOPHOSPHOLIPASE L1"/>
    <property type="match status" value="1"/>
</dbReference>
<gene>
    <name evidence="2" type="ORF">KAK03_00310</name>
</gene>
<dbReference type="InterPro" id="IPR051532">
    <property type="entry name" value="Ester_Hydrolysis_Enzymes"/>
</dbReference>
<accession>A0A941BC97</accession>